<dbReference type="Pfam" id="PF01494">
    <property type="entry name" value="FAD_binding_3"/>
    <property type="match status" value="1"/>
</dbReference>
<evidence type="ECO:0000259" key="1">
    <source>
        <dbReference type="Pfam" id="PF01494"/>
    </source>
</evidence>
<proteinExistence type="predicted"/>
<reference evidence="2 3" key="1">
    <citation type="submission" date="2024-04" db="EMBL/GenBank/DDBJ databases">
        <title>Luteolibacter sp. isolated from soil.</title>
        <authorList>
            <person name="An J."/>
        </authorList>
    </citation>
    <scope>NUCLEOTIDE SEQUENCE [LARGE SCALE GENOMIC DNA]</scope>
    <source>
        <strain evidence="2 3">Y139</strain>
    </source>
</reference>
<dbReference type="PANTHER" id="PTHR43747">
    <property type="entry name" value="FAD-BINDING PROTEIN"/>
    <property type="match status" value="1"/>
</dbReference>
<dbReference type="Proteomes" id="UP001371305">
    <property type="component" value="Unassembled WGS sequence"/>
</dbReference>
<dbReference type="GO" id="GO:0016491">
    <property type="term" value="F:oxidoreductase activity"/>
    <property type="evidence" value="ECO:0007669"/>
    <property type="project" value="UniProtKB-KW"/>
</dbReference>
<dbReference type="SUPFAM" id="SSF51905">
    <property type="entry name" value="FAD/NAD(P)-binding domain"/>
    <property type="match status" value="1"/>
</dbReference>
<dbReference type="RefSeq" id="WP_341407690.1">
    <property type="nucleotide sequence ID" value="NZ_JBBUKT010000014.1"/>
</dbReference>
<name>A0ABU9B1L8_9BACT</name>
<gene>
    <name evidence="2" type="ORF">WKV53_25625</name>
</gene>
<comment type="caution">
    <text evidence="2">The sequence shown here is derived from an EMBL/GenBank/DDBJ whole genome shotgun (WGS) entry which is preliminary data.</text>
</comment>
<accession>A0ABU9B1L8</accession>
<organism evidence="2 3">
    <name type="scientific">Luteolibacter soli</name>
    <dbReference type="NCBI Taxonomy" id="3135280"/>
    <lineage>
        <taxon>Bacteria</taxon>
        <taxon>Pseudomonadati</taxon>
        <taxon>Verrucomicrobiota</taxon>
        <taxon>Verrucomicrobiia</taxon>
        <taxon>Verrucomicrobiales</taxon>
        <taxon>Verrucomicrobiaceae</taxon>
        <taxon>Luteolibacter</taxon>
    </lineage>
</organism>
<dbReference type="EMBL" id="JBBUKT010000014">
    <property type="protein sequence ID" value="MEK7953922.1"/>
    <property type="molecule type" value="Genomic_DNA"/>
</dbReference>
<dbReference type="InterPro" id="IPR050816">
    <property type="entry name" value="Flavin-dep_Halogenase_NPB"/>
</dbReference>
<dbReference type="PANTHER" id="PTHR43747:SF1">
    <property type="entry name" value="SLR1998 PROTEIN"/>
    <property type="match status" value="1"/>
</dbReference>
<dbReference type="InterPro" id="IPR036188">
    <property type="entry name" value="FAD/NAD-bd_sf"/>
</dbReference>
<protein>
    <submittedName>
        <fullName evidence="2">NAD(P)/FAD-dependent oxidoreductase</fullName>
        <ecNumber evidence="2">1.-.-.-</ecNumber>
    </submittedName>
</protein>
<evidence type="ECO:0000313" key="3">
    <source>
        <dbReference type="Proteomes" id="UP001371305"/>
    </source>
</evidence>
<dbReference type="Gene3D" id="3.50.50.60">
    <property type="entry name" value="FAD/NAD(P)-binding domain"/>
    <property type="match status" value="1"/>
</dbReference>
<keyword evidence="3" id="KW-1185">Reference proteome</keyword>
<keyword evidence="2" id="KW-0560">Oxidoreductase</keyword>
<evidence type="ECO:0000313" key="2">
    <source>
        <dbReference type="EMBL" id="MEK7953922.1"/>
    </source>
</evidence>
<sequence length="464" mass="51571">MKCLDAADGAFARKYRAPFLGDLSRVMSYDAIIIGGGPGGSTAGSVLAQAGKKVLILERERFPRFHVGESLIPYGNDVLREIGAWDKMVAHGFMEKLGAEFVLGNSKAGINIIFGKYLKSRYAQTFQVERAKFDNLLLENAASHGCEVWQETKVKTAKVTDDGVTITCEREGKIHELTARWVLDASGRDAFLGRQMNLPKTDLGLPKKFATFAHFRGVKRNDAPYNGHITIVRLDFGWFWMIPLDAEKTSIGLVQTLEHYKSTGMTPGDCFEHVVATSTELQSRMAGAERVNEYNFAGDYTYRHLQNAGPRWLLIGDAAGFIDPIFSSGVMLAIRSGHLAAKEVVAADAKGTALTPAAQKRYTKRVGEMCEVFLNMIKMFYNNDSFEVFMDEHPPKGMEWAVNNLVAGNTRMGWRLRFHVWAFYAVCTIHRRKTIVKKIDFSDPLAAAPKAKAKTAEKVPTPIS</sequence>
<feature type="domain" description="FAD-binding" evidence="1">
    <location>
        <begin position="29"/>
        <end position="353"/>
    </location>
</feature>
<dbReference type="EC" id="1.-.-.-" evidence="2"/>
<dbReference type="PRINTS" id="PR00420">
    <property type="entry name" value="RNGMNOXGNASE"/>
</dbReference>
<dbReference type="InterPro" id="IPR002938">
    <property type="entry name" value="FAD-bd"/>
</dbReference>